<accession>A0ACC2G5T7</accession>
<gene>
    <name evidence="1" type="ORF">DPEC_G00210320</name>
</gene>
<protein>
    <submittedName>
        <fullName evidence="1">Uncharacterized protein</fullName>
    </submittedName>
</protein>
<evidence type="ECO:0000313" key="1">
    <source>
        <dbReference type="EMBL" id="KAJ7998951.1"/>
    </source>
</evidence>
<evidence type="ECO:0000313" key="2">
    <source>
        <dbReference type="Proteomes" id="UP001157502"/>
    </source>
</evidence>
<comment type="caution">
    <text evidence="1">The sequence shown here is derived from an EMBL/GenBank/DDBJ whole genome shotgun (WGS) entry which is preliminary data.</text>
</comment>
<proteinExistence type="predicted"/>
<dbReference type="EMBL" id="CM055744">
    <property type="protein sequence ID" value="KAJ7998951.1"/>
    <property type="molecule type" value="Genomic_DNA"/>
</dbReference>
<keyword evidence="2" id="KW-1185">Reference proteome</keyword>
<name>A0ACC2G5T7_DALPE</name>
<sequence length="64" mass="7230">MHPGKQTWKHLVKSSTDIEHCIRSCFSISIRYCRTHSTILIGSVVHVAFSTSGTLESRREENGN</sequence>
<organism evidence="1 2">
    <name type="scientific">Dallia pectoralis</name>
    <name type="common">Alaska blackfish</name>
    <dbReference type="NCBI Taxonomy" id="75939"/>
    <lineage>
        <taxon>Eukaryota</taxon>
        <taxon>Metazoa</taxon>
        <taxon>Chordata</taxon>
        <taxon>Craniata</taxon>
        <taxon>Vertebrata</taxon>
        <taxon>Euteleostomi</taxon>
        <taxon>Actinopterygii</taxon>
        <taxon>Neopterygii</taxon>
        <taxon>Teleostei</taxon>
        <taxon>Protacanthopterygii</taxon>
        <taxon>Esociformes</taxon>
        <taxon>Umbridae</taxon>
        <taxon>Dallia</taxon>
    </lineage>
</organism>
<reference evidence="1" key="1">
    <citation type="submission" date="2021-05" db="EMBL/GenBank/DDBJ databases">
        <authorList>
            <person name="Pan Q."/>
            <person name="Jouanno E."/>
            <person name="Zahm M."/>
            <person name="Klopp C."/>
            <person name="Cabau C."/>
            <person name="Louis A."/>
            <person name="Berthelot C."/>
            <person name="Parey E."/>
            <person name="Roest Crollius H."/>
            <person name="Montfort J."/>
            <person name="Robinson-Rechavi M."/>
            <person name="Bouchez O."/>
            <person name="Lampietro C."/>
            <person name="Lopez Roques C."/>
            <person name="Donnadieu C."/>
            <person name="Postlethwait J."/>
            <person name="Bobe J."/>
            <person name="Dillon D."/>
            <person name="Chandos A."/>
            <person name="von Hippel F."/>
            <person name="Guiguen Y."/>
        </authorList>
    </citation>
    <scope>NUCLEOTIDE SEQUENCE</scope>
    <source>
        <strain evidence="1">YG-Jan2019</strain>
    </source>
</reference>
<dbReference type="Proteomes" id="UP001157502">
    <property type="component" value="Chromosome 17"/>
</dbReference>